<dbReference type="PRINTS" id="PR00702">
    <property type="entry name" value="ACRIFLAVINRP"/>
</dbReference>
<reference evidence="1 2" key="1">
    <citation type="submission" date="2018-06" db="EMBL/GenBank/DDBJ databases">
        <authorList>
            <consortium name="Pathogen Informatics"/>
            <person name="Doyle S."/>
        </authorList>
    </citation>
    <scope>NUCLEOTIDE SEQUENCE [LARGE SCALE GENOMIC DNA]</scope>
    <source>
        <strain evidence="1 2">NCTC11112</strain>
    </source>
</reference>
<evidence type="ECO:0000313" key="1">
    <source>
        <dbReference type="EMBL" id="STI47908.1"/>
    </source>
</evidence>
<sequence>MANFFIDRPIFAWVLAILLCLTGTLAIFSLPVEQYPDLAPPNVRVTANYPGASAQTLENTVTQVIEQNMTGLDNLMYMSSQSSGTGQASVTLSFKAGTDPDEAVQQVQTSCNQPCESYRRRCKIRGVTVRKTGDTNILTIAFVSTDGSMDKRILPIMLPVIFRTR</sequence>
<proteinExistence type="predicted"/>
<dbReference type="PANTHER" id="PTHR32063">
    <property type="match status" value="1"/>
</dbReference>
<dbReference type="Proteomes" id="UP000254817">
    <property type="component" value="Unassembled WGS sequence"/>
</dbReference>
<dbReference type="GO" id="GO:0042910">
    <property type="term" value="F:xenobiotic transmembrane transporter activity"/>
    <property type="evidence" value="ECO:0007669"/>
    <property type="project" value="TreeGrafter"/>
</dbReference>
<protein>
    <submittedName>
        <fullName evidence="1">Putative multidrug efflux pump</fullName>
    </submittedName>
</protein>
<dbReference type="AlphaFoldDB" id="A0A376SAP2"/>
<evidence type="ECO:0000313" key="2">
    <source>
        <dbReference type="Proteomes" id="UP000254817"/>
    </source>
</evidence>
<dbReference type="Gene3D" id="1.20.1640.10">
    <property type="entry name" value="Multidrug efflux transporter AcrB transmembrane domain"/>
    <property type="match status" value="1"/>
</dbReference>
<gene>
    <name evidence="1" type="primary">acrD_1</name>
    <name evidence="1" type="ORF">NCTC11112_07134</name>
</gene>
<dbReference type="GO" id="GO:0005886">
    <property type="term" value="C:plasma membrane"/>
    <property type="evidence" value="ECO:0007669"/>
    <property type="project" value="TreeGrafter"/>
</dbReference>
<accession>A0A376SAP2</accession>
<dbReference type="PANTHER" id="PTHR32063:SF32">
    <property type="entry name" value="AMINOGLYCOSIDE EFFLUX PUMP-RELATED"/>
    <property type="match status" value="1"/>
</dbReference>
<dbReference type="EMBL" id="UGAW01000002">
    <property type="protein sequence ID" value="STI47908.1"/>
    <property type="molecule type" value="Genomic_DNA"/>
</dbReference>
<dbReference type="Gene3D" id="3.30.70.1430">
    <property type="entry name" value="Multidrug efflux transporter AcrB pore domain"/>
    <property type="match status" value="1"/>
</dbReference>
<name>A0A376SAP2_ECOLX</name>
<dbReference type="FunFam" id="3.30.70.1430:FF:000001">
    <property type="entry name" value="Efflux pump membrane transporter"/>
    <property type="match status" value="1"/>
</dbReference>
<organism evidence="1 2">
    <name type="scientific">Escherichia coli</name>
    <dbReference type="NCBI Taxonomy" id="562"/>
    <lineage>
        <taxon>Bacteria</taxon>
        <taxon>Pseudomonadati</taxon>
        <taxon>Pseudomonadota</taxon>
        <taxon>Gammaproteobacteria</taxon>
        <taxon>Enterobacterales</taxon>
        <taxon>Enterobacteriaceae</taxon>
        <taxon>Escherichia</taxon>
    </lineage>
</organism>
<dbReference type="Pfam" id="PF00873">
    <property type="entry name" value="ACR_tran"/>
    <property type="match status" value="1"/>
</dbReference>
<dbReference type="Gene3D" id="3.30.70.1320">
    <property type="entry name" value="Multidrug efflux transporter AcrB pore domain like"/>
    <property type="match status" value="1"/>
</dbReference>
<dbReference type="SUPFAM" id="SSF82693">
    <property type="entry name" value="Multidrug efflux transporter AcrB pore domain, PN1, PN2, PC1 and PC2 subdomains"/>
    <property type="match status" value="1"/>
</dbReference>
<dbReference type="InterPro" id="IPR001036">
    <property type="entry name" value="Acrflvin-R"/>
</dbReference>